<dbReference type="RefSeq" id="WP_146308126.1">
    <property type="nucleotide sequence ID" value="NZ_VOHS01000062.1"/>
</dbReference>
<evidence type="ECO:0000313" key="2">
    <source>
        <dbReference type="Proteomes" id="UP000318815"/>
    </source>
</evidence>
<comment type="caution">
    <text evidence="1">The sequence shown here is derived from an EMBL/GenBank/DDBJ whole genome shotgun (WGS) entry which is preliminary data.</text>
</comment>
<accession>A0A5C6LIR1</accession>
<gene>
    <name evidence="1" type="ORF">FEF09_27850</name>
</gene>
<proteinExistence type="predicted"/>
<evidence type="ECO:0000313" key="1">
    <source>
        <dbReference type="EMBL" id="TWV92997.1"/>
    </source>
</evidence>
<dbReference type="AlphaFoldDB" id="A0A5C6LIR1"/>
<organism evidence="1 2">
    <name type="scientific">Chitinophaga pinensis</name>
    <dbReference type="NCBI Taxonomy" id="79329"/>
    <lineage>
        <taxon>Bacteria</taxon>
        <taxon>Pseudomonadati</taxon>
        <taxon>Bacteroidota</taxon>
        <taxon>Chitinophagia</taxon>
        <taxon>Chitinophagales</taxon>
        <taxon>Chitinophagaceae</taxon>
        <taxon>Chitinophaga</taxon>
    </lineage>
</organism>
<dbReference type="Proteomes" id="UP000318815">
    <property type="component" value="Unassembled WGS sequence"/>
</dbReference>
<reference evidence="1 2" key="1">
    <citation type="submission" date="2019-08" db="EMBL/GenBank/DDBJ databases">
        <title>Whole genome sequencing of chitin degrading bacteria Chitinophaga pinensis YS16.</title>
        <authorList>
            <person name="Singh R.P."/>
            <person name="Manchanda G."/>
            <person name="Maurya I.K."/>
            <person name="Joshi N.K."/>
            <person name="Srivastava A.K."/>
        </authorList>
    </citation>
    <scope>NUCLEOTIDE SEQUENCE [LARGE SCALE GENOMIC DNA]</scope>
    <source>
        <strain evidence="1 2">YS-16</strain>
    </source>
</reference>
<keyword evidence="2" id="KW-1185">Reference proteome</keyword>
<dbReference type="EMBL" id="VOHS01000062">
    <property type="protein sequence ID" value="TWV92997.1"/>
    <property type="molecule type" value="Genomic_DNA"/>
</dbReference>
<protein>
    <submittedName>
        <fullName evidence="1">Uncharacterized protein</fullName>
    </submittedName>
</protein>
<sequence>MSKYAIALLSLLSIAGIIKGCIGSDEEGNKRTKAEPPAAAKKIDKINFFMETSAVWPVIYRVQLIQKENP</sequence>
<name>A0A5C6LIR1_9BACT</name>